<name>A0A0C2FBE0_9BILA</name>
<evidence type="ECO:0000313" key="2">
    <source>
        <dbReference type="Proteomes" id="UP000054047"/>
    </source>
</evidence>
<evidence type="ECO:0008006" key="3">
    <source>
        <dbReference type="Google" id="ProtNLM"/>
    </source>
</evidence>
<sequence>MASLKERLSKWRKINQTRVKETGDSINQINEFNNVSDSLYQGDIELTEGQLEQVKQDMEQFVKNPRIKRQAYRDRAYPKTIWSNGVTYYFDGAVTDGKPGPKPTIATKRPVSLPPGFRCADKNTCAMLGPDICSALKEDVQINMCPKMCGIC</sequence>
<dbReference type="EMBL" id="KN780147">
    <property type="protein sequence ID" value="KIH44124.1"/>
    <property type="molecule type" value="Genomic_DNA"/>
</dbReference>
<proteinExistence type="predicted"/>
<accession>A0A0C2FBE0</accession>
<organism evidence="1 2">
    <name type="scientific">Ancylostoma duodenale</name>
    <dbReference type="NCBI Taxonomy" id="51022"/>
    <lineage>
        <taxon>Eukaryota</taxon>
        <taxon>Metazoa</taxon>
        <taxon>Ecdysozoa</taxon>
        <taxon>Nematoda</taxon>
        <taxon>Chromadorea</taxon>
        <taxon>Rhabditida</taxon>
        <taxon>Rhabditina</taxon>
        <taxon>Rhabditomorpha</taxon>
        <taxon>Strongyloidea</taxon>
        <taxon>Ancylostomatidae</taxon>
        <taxon>Ancylostomatinae</taxon>
        <taxon>Ancylostoma</taxon>
    </lineage>
</organism>
<dbReference type="Proteomes" id="UP000054047">
    <property type="component" value="Unassembled WGS sequence"/>
</dbReference>
<protein>
    <recommendedName>
        <fullName evidence="3">ShTK domain protein</fullName>
    </recommendedName>
</protein>
<reference evidence="1 2" key="1">
    <citation type="submission" date="2013-12" db="EMBL/GenBank/DDBJ databases">
        <title>Draft genome of the parsitic nematode Ancylostoma duodenale.</title>
        <authorList>
            <person name="Mitreva M."/>
        </authorList>
    </citation>
    <scope>NUCLEOTIDE SEQUENCE [LARGE SCALE GENOMIC DNA]</scope>
    <source>
        <strain evidence="1 2">Zhejiang</strain>
    </source>
</reference>
<evidence type="ECO:0000313" key="1">
    <source>
        <dbReference type="EMBL" id="KIH44124.1"/>
    </source>
</evidence>
<dbReference type="OrthoDB" id="5858430at2759"/>
<gene>
    <name evidence="1" type="ORF">ANCDUO_25861</name>
</gene>
<keyword evidence="2" id="KW-1185">Reference proteome</keyword>
<dbReference type="AlphaFoldDB" id="A0A0C2FBE0"/>